<feature type="signal peptide" evidence="1">
    <location>
        <begin position="1"/>
        <end position="22"/>
    </location>
</feature>
<evidence type="ECO:0000256" key="1">
    <source>
        <dbReference type="SAM" id="SignalP"/>
    </source>
</evidence>
<keyword evidence="3" id="KW-1185">Reference proteome</keyword>
<evidence type="ECO:0000313" key="3">
    <source>
        <dbReference type="Proteomes" id="UP000326331"/>
    </source>
</evidence>
<feature type="chain" id="PRO_5045304338" description="Lipoprotein" evidence="1">
    <location>
        <begin position="23"/>
        <end position="144"/>
    </location>
</feature>
<reference evidence="2 3" key="2">
    <citation type="submission" date="2019-10" db="EMBL/GenBank/DDBJ databases">
        <title>Thermopilla bonchosmolovskayae gen. nov., sp. nov., a moderately thermophilic Chloroflexi bacterium from a Chukotka hot spring (Arctic, Russia), representing a novel classis Thermopillaia, which include previously uncultivated lineage OLB14.</title>
        <authorList>
            <person name="Kochetkova T.V."/>
            <person name="Zayulina K.S."/>
            <person name="Zhigarkov V.S."/>
            <person name="Minaev N.V."/>
            <person name="Novikov A."/>
            <person name="Toshchakov S.V."/>
            <person name="Elcheninov A.G."/>
            <person name="Kublanov I.V."/>
        </authorList>
    </citation>
    <scope>NUCLEOTIDE SEQUENCE [LARGE SCALE GENOMIC DNA]</scope>
    <source>
        <strain evidence="2 3">3753O</strain>
    </source>
</reference>
<sequence length="144" mass="15486">MNRLLRVPLLLLPALAALAVAAACIDDDGSTGSRPNDGYPTKVVDAPIDAIDIVVRESMPPQYAAVITSGLPNGCARFEAWEMVARTDTEIVIRVTNRVPDSDEVACTMVYGTHESTVELGSDFVSGREYTVVVNGERKTFTAQ</sequence>
<evidence type="ECO:0008006" key="4">
    <source>
        <dbReference type="Google" id="ProtNLM"/>
    </source>
</evidence>
<keyword evidence="1" id="KW-0732">Signal</keyword>
<dbReference type="RefSeq" id="WP_158066565.1">
    <property type="nucleotide sequence ID" value="NZ_CP042829.1"/>
</dbReference>
<organism evidence="2 3">
    <name type="scientific">Tepidiforma bonchosmolovskayae</name>
    <dbReference type="NCBI Taxonomy" id="2601677"/>
    <lineage>
        <taxon>Bacteria</taxon>
        <taxon>Bacillati</taxon>
        <taxon>Chloroflexota</taxon>
        <taxon>Tepidiformia</taxon>
        <taxon>Tepidiformales</taxon>
        <taxon>Tepidiformaceae</taxon>
        <taxon>Tepidiforma</taxon>
    </lineage>
</organism>
<dbReference type="EMBL" id="CP042829">
    <property type="protein sequence ID" value="QFG02638.1"/>
    <property type="molecule type" value="Genomic_DNA"/>
</dbReference>
<dbReference type="PROSITE" id="PS51257">
    <property type="entry name" value="PROKAR_LIPOPROTEIN"/>
    <property type="match status" value="1"/>
</dbReference>
<gene>
    <name evidence="2" type="ORF">Tbon_04810</name>
</gene>
<name>A0ABX6C075_9CHLR</name>
<evidence type="ECO:0000313" key="2">
    <source>
        <dbReference type="EMBL" id="QFG02638.1"/>
    </source>
</evidence>
<reference evidence="2 3" key="1">
    <citation type="submission" date="2019-08" db="EMBL/GenBank/DDBJ databases">
        <authorList>
            <person name="Toschakov S.V."/>
        </authorList>
    </citation>
    <scope>NUCLEOTIDE SEQUENCE [LARGE SCALE GENOMIC DNA]</scope>
    <source>
        <strain evidence="2 3">3753O</strain>
    </source>
</reference>
<accession>A0ABX6C075</accession>
<dbReference type="Proteomes" id="UP000326331">
    <property type="component" value="Chromosome"/>
</dbReference>
<protein>
    <recommendedName>
        <fullName evidence="4">Lipoprotein</fullName>
    </recommendedName>
</protein>
<proteinExistence type="predicted"/>